<evidence type="ECO:0000256" key="1">
    <source>
        <dbReference type="ARBA" id="ARBA00001946"/>
    </source>
</evidence>
<dbReference type="GO" id="GO:0009686">
    <property type="term" value="P:gibberellin biosynthetic process"/>
    <property type="evidence" value="ECO:0007669"/>
    <property type="project" value="TreeGrafter"/>
</dbReference>
<evidence type="ECO:0000313" key="5">
    <source>
        <dbReference type="EMBL" id="KAK9086786.1"/>
    </source>
</evidence>
<evidence type="ECO:0000256" key="3">
    <source>
        <dbReference type="ARBA" id="ARBA00022842"/>
    </source>
</evidence>
<dbReference type="Proteomes" id="UP001420932">
    <property type="component" value="Unassembled WGS sequence"/>
</dbReference>
<dbReference type="FunFam" id="1.50.10.130:FF:000002">
    <property type="entry name" value="Ent-copalyl diphosphate synthase, chloroplastic"/>
    <property type="match status" value="1"/>
</dbReference>
<dbReference type="SFLD" id="SFLDG01014">
    <property type="entry name" value="Terpene_Cyclase_Like_1_N-term"/>
    <property type="match status" value="1"/>
</dbReference>
<keyword evidence="6" id="KW-1185">Reference proteome</keyword>
<dbReference type="InterPro" id="IPR050148">
    <property type="entry name" value="Terpene_synthase-like"/>
</dbReference>
<dbReference type="Gene3D" id="1.10.600.10">
    <property type="entry name" value="Farnesyl Diphosphate Synthase"/>
    <property type="match status" value="1"/>
</dbReference>
<dbReference type="PANTHER" id="PTHR31739">
    <property type="entry name" value="ENT-COPALYL DIPHOSPHATE SYNTHASE, CHLOROPLASTIC"/>
    <property type="match status" value="1"/>
</dbReference>
<accession>A0AAP0E531</accession>
<reference evidence="5 6" key="1">
    <citation type="submission" date="2024-01" db="EMBL/GenBank/DDBJ databases">
        <title>Genome assemblies of Stephania.</title>
        <authorList>
            <person name="Yang L."/>
        </authorList>
    </citation>
    <scope>NUCLEOTIDE SEQUENCE [LARGE SCALE GENOMIC DNA]</scope>
    <source>
        <strain evidence="5">YNDBR</strain>
        <tissue evidence="5">Leaf</tissue>
    </source>
</reference>
<dbReference type="PANTHER" id="PTHR31739:SF4">
    <property type="entry name" value="ENT-COPALYL DIPHOSPHATE SYNTHASE, CHLOROPLASTIC"/>
    <property type="match status" value="1"/>
</dbReference>
<dbReference type="AlphaFoldDB" id="A0AAP0E531"/>
<feature type="domain" description="Terpene synthase N-terminal" evidence="4">
    <location>
        <begin position="278"/>
        <end position="484"/>
    </location>
</feature>
<dbReference type="InterPro" id="IPR008949">
    <property type="entry name" value="Isoprenoid_synthase_dom_sf"/>
</dbReference>
<dbReference type="GO" id="GO:0000287">
    <property type="term" value="F:magnesium ion binding"/>
    <property type="evidence" value="ECO:0007669"/>
    <property type="project" value="TreeGrafter"/>
</dbReference>
<comment type="caution">
    <text evidence="5">The sequence shown here is derived from an EMBL/GenBank/DDBJ whole genome shotgun (WGS) entry which is preliminary data.</text>
</comment>
<evidence type="ECO:0000313" key="6">
    <source>
        <dbReference type="Proteomes" id="UP001420932"/>
    </source>
</evidence>
<evidence type="ECO:0000256" key="2">
    <source>
        <dbReference type="ARBA" id="ARBA00022723"/>
    </source>
</evidence>
<dbReference type="Gene3D" id="1.50.10.130">
    <property type="entry name" value="Terpene synthase, N-terminal domain"/>
    <property type="match status" value="1"/>
</dbReference>
<dbReference type="InterPro" id="IPR008930">
    <property type="entry name" value="Terpenoid_cyclase/PrenylTrfase"/>
</dbReference>
<dbReference type="GO" id="GO:0009507">
    <property type="term" value="C:chloroplast"/>
    <property type="evidence" value="ECO:0007669"/>
    <property type="project" value="TreeGrafter"/>
</dbReference>
<organism evidence="5 6">
    <name type="scientific">Stephania yunnanensis</name>
    <dbReference type="NCBI Taxonomy" id="152371"/>
    <lineage>
        <taxon>Eukaryota</taxon>
        <taxon>Viridiplantae</taxon>
        <taxon>Streptophyta</taxon>
        <taxon>Embryophyta</taxon>
        <taxon>Tracheophyta</taxon>
        <taxon>Spermatophyta</taxon>
        <taxon>Magnoliopsida</taxon>
        <taxon>Ranunculales</taxon>
        <taxon>Menispermaceae</taxon>
        <taxon>Menispermoideae</taxon>
        <taxon>Cissampelideae</taxon>
        <taxon>Stephania</taxon>
    </lineage>
</organism>
<dbReference type="SUPFAM" id="SSF48576">
    <property type="entry name" value="Terpenoid synthases"/>
    <property type="match status" value="1"/>
</dbReference>
<keyword evidence="3" id="KW-0460">Magnesium</keyword>
<comment type="cofactor">
    <cofactor evidence="1">
        <name>Mg(2+)</name>
        <dbReference type="ChEBI" id="CHEBI:18420"/>
    </cofactor>
</comment>
<keyword evidence="2" id="KW-0479">Metal-binding</keyword>
<protein>
    <recommendedName>
        <fullName evidence="4">Terpene synthase N-terminal domain-containing protein</fullName>
    </recommendedName>
</protein>
<name>A0AAP0E531_9MAGN</name>
<dbReference type="Pfam" id="PF01397">
    <property type="entry name" value="Terpene_synth"/>
    <property type="match status" value="1"/>
</dbReference>
<dbReference type="GO" id="GO:0010333">
    <property type="term" value="F:terpene synthase activity"/>
    <property type="evidence" value="ECO:0007669"/>
    <property type="project" value="InterPro"/>
</dbReference>
<evidence type="ECO:0000259" key="4">
    <source>
        <dbReference type="Pfam" id="PF01397"/>
    </source>
</evidence>
<dbReference type="FunFam" id="1.50.10.160:FF:000001">
    <property type="entry name" value="Ent-copalyl diphosphate synthase"/>
    <property type="match status" value="1"/>
</dbReference>
<proteinExistence type="predicted"/>
<sequence length="833" mass="94763">MTSLWPFHRLFVAVSGDSPLLPPPPPSCLSGFRSIGDGVGVCGGCSSVIRFRCNAISNSKSKSQAQMYNGVIPKDILWRDVIEENDQKEKEALEDASMKMTSEIKSMFRSMGDGEITVSAYDTAWVALVKSIHGSGDAPQFPSSLEWIINHQLPDGSWGDQFIFSAHDRMINTLACVIALKSWNVHPQKRDKGMKYIRENIEKIGDEKIEHMPVGFEVALPSLIEIARDLGLEFPEDSPVLQDIYAQRNLKLTRIPREMMHTMPTTLLHSLEGMAGLDWERILKFQCSDGSLLFSPSSTAFALMQTKDEKCLEYLIKAVERFGGGVPNVYPVDMFEHIWAVDRLERLGVSRYFESEIKECMNYVARHWTEDGICWARNSNVHDIDDTAMGFRLLRLHGHEVSPDAFRSFQRGEEFFCFAGQSNQAVTGIYNLFRASQVSFPGEKILEEARAFAYKFLREKQAANKLLDKWIIAKDLPGEVGYALDVPWYASLPRIETRFYIEQYGGEDDVWIGKTLYRMNFVSNNTFLELAKLDFNKCQTMHQLEWVGIQKWYLLCNLGEFGVSQKSLLQVYFLATASIFEGHRSTERLAWTRTAALVEAISLYFNNVATTVEQRRAFVNDFIINDQKMVKNSLRWWRSERTSSGLLSALSETIDYLSLESLVSHSADIRHHLRHSWERWLLTWIDGEDNKEMGGGGEAELVVRTVSLSAGNLAVCTSPLQYCHLLRLTNALCRRLSRIQHHHQFSPEEGKLEANGGIIKGDQVGFILEAEVESYMQELVKCVLQRLDGIDQEIKKTFLTVAKTFFYTACCSQETINLHIAKVLSRGYLRTVI</sequence>
<dbReference type="SFLD" id="SFLDG01605">
    <property type="entry name" value="Terpene_Cyclase_Like_1_N-term"/>
    <property type="match status" value="1"/>
</dbReference>
<gene>
    <name evidence="5" type="ORF">Syun_029180</name>
</gene>
<dbReference type="EMBL" id="JBBNAF010000013">
    <property type="protein sequence ID" value="KAK9086786.1"/>
    <property type="molecule type" value="Genomic_DNA"/>
</dbReference>
<dbReference type="InterPro" id="IPR001906">
    <property type="entry name" value="Terpene_synth_N"/>
</dbReference>
<dbReference type="InterPro" id="IPR036965">
    <property type="entry name" value="Terpene_synth_N_sf"/>
</dbReference>
<dbReference type="Gene3D" id="1.50.10.160">
    <property type="match status" value="1"/>
</dbReference>
<dbReference type="SUPFAM" id="SSF48239">
    <property type="entry name" value="Terpenoid cyclases/Protein prenyltransferases"/>
    <property type="match status" value="2"/>
</dbReference>